<evidence type="ECO:0000256" key="1">
    <source>
        <dbReference type="SAM" id="MobiDB-lite"/>
    </source>
</evidence>
<feature type="region of interest" description="Disordered" evidence="1">
    <location>
        <begin position="1"/>
        <end position="28"/>
    </location>
</feature>
<evidence type="ECO:0000313" key="2">
    <source>
        <dbReference type="EMBL" id="CAE0686705.1"/>
    </source>
</evidence>
<reference evidence="2" key="1">
    <citation type="submission" date="2021-01" db="EMBL/GenBank/DDBJ databases">
        <authorList>
            <person name="Corre E."/>
            <person name="Pelletier E."/>
            <person name="Niang G."/>
            <person name="Scheremetjew M."/>
            <person name="Finn R."/>
            <person name="Kale V."/>
            <person name="Holt S."/>
            <person name="Cochrane G."/>
            <person name="Meng A."/>
            <person name="Brown T."/>
            <person name="Cohen L."/>
        </authorList>
    </citation>
    <scope>NUCLEOTIDE SEQUENCE</scope>
    <source>
        <strain evidence="2">CCMP1756</strain>
    </source>
</reference>
<proteinExistence type="predicted"/>
<sequence>MAEAPRYQRGEKSSAAAPRDAKRQRTQPFAAQTCMACDGPLAASTAPDANGLLLCGRCVKFNNNAKPRKPREKVVPPPTRKEALAEYWLVAQTLADTSGADADAVARLAPVEKVDALQRAIEGLPTAGPARRRRKGTPRKRRHDGTLEPPAPS</sequence>
<feature type="region of interest" description="Disordered" evidence="1">
    <location>
        <begin position="120"/>
        <end position="153"/>
    </location>
</feature>
<feature type="compositionally biased region" description="Basic residues" evidence="1">
    <location>
        <begin position="130"/>
        <end position="143"/>
    </location>
</feature>
<accession>A0A7S3ZL51</accession>
<gene>
    <name evidence="2" type="ORF">PCAL00307_LOCUS2139</name>
</gene>
<dbReference type="AlphaFoldDB" id="A0A7S3ZL51"/>
<dbReference type="EMBL" id="HBIW01002538">
    <property type="protein sequence ID" value="CAE0686705.1"/>
    <property type="molecule type" value="Transcribed_RNA"/>
</dbReference>
<name>A0A7S3ZL51_9STRA</name>
<protein>
    <submittedName>
        <fullName evidence="2">Uncharacterized protein</fullName>
    </submittedName>
</protein>
<organism evidence="2">
    <name type="scientific">Pelagomonas calceolata</name>
    <dbReference type="NCBI Taxonomy" id="35677"/>
    <lineage>
        <taxon>Eukaryota</taxon>
        <taxon>Sar</taxon>
        <taxon>Stramenopiles</taxon>
        <taxon>Ochrophyta</taxon>
        <taxon>Pelagophyceae</taxon>
        <taxon>Pelagomonadales</taxon>
        <taxon>Pelagomonadaceae</taxon>
        <taxon>Pelagomonas</taxon>
    </lineage>
</organism>
<feature type="compositionally biased region" description="Basic and acidic residues" evidence="1">
    <location>
        <begin position="1"/>
        <end position="12"/>
    </location>
</feature>